<dbReference type="EMBL" id="CP028136">
    <property type="protein sequence ID" value="AVR46015.1"/>
    <property type="molecule type" value="Genomic_DNA"/>
</dbReference>
<accession>A0A2R3Z6Y9</accession>
<name>A0A2R3Z6Y9_9FLAO</name>
<keyword evidence="2" id="KW-1185">Reference proteome</keyword>
<proteinExistence type="predicted"/>
<dbReference type="Proteomes" id="UP000241507">
    <property type="component" value="Chromosome"/>
</dbReference>
<gene>
    <name evidence="1" type="ORF">C7S20_12550</name>
</gene>
<dbReference type="OrthoDB" id="1367107at2"/>
<dbReference type="KEGG" id="grs:C7S20_12550"/>
<organism evidence="1 2">
    <name type="scientific">Christiangramia fulva</name>
    <dbReference type="NCBI Taxonomy" id="2126553"/>
    <lineage>
        <taxon>Bacteria</taxon>
        <taxon>Pseudomonadati</taxon>
        <taxon>Bacteroidota</taxon>
        <taxon>Flavobacteriia</taxon>
        <taxon>Flavobacteriales</taxon>
        <taxon>Flavobacteriaceae</taxon>
        <taxon>Christiangramia</taxon>
    </lineage>
</organism>
<evidence type="ECO:0000313" key="1">
    <source>
        <dbReference type="EMBL" id="AVR46015.1"/>
    </source>
</evidence>
<sequence length="127" mass="15396">MDYFTLTKHLSKRLGINQEIFQLEFPYPADRDFKKIHSEEVKNHHYLSKYEYWANTKENWRSIKLFFPPAIKREVIQILNEYLKENGEELIDVENIPEKFSRDQDDFNLILGQNQDYLILEIALKED</sequence>
<evidence type="ECO:0000313" key="2">
    <source>
        <dbReference type="Proteomes" id="UP000241507"/>
    </source>
</evidence>
<protein>
    <submittedName>
        <fullName evidence="1">Uncharacterized protein</fullName>
    </submittedName>
</protein>
<reference evidence="2" key="1">
    <citation type="submission" date="2018-03" db="EMBL/GenBank/DDBJ databases">
        <title>Gramella fulva sp. nov., isolated from a dry surface of tidal flat.</title>
        <authorList>
            <person name="Hwang S.H."/>
            <person name="Hwang W.M."/>
            <person name="Kang K."/>
            <person name="Ahn T.-Y."/>
        </authorList>
    </citation>
    <scope>NUCLEOTIDE SEQUENCE [LARGE SCALE GENOMIC DNA]</scope>
    <source>
        <strain evidence="2">SH35</strain>
    </source>
</reference>
<dbReference type="AlphaFoldDB" id="A0A2R3Z6Y9"/>
<dbReference type="RefSeq" id="WP_107012790.1">
    <property type="nucleotide sequence ID" value="NZ_CP028136.1"/>
</dbReference>